<name>A0A316I3V2_9PSEU</name>
<protein>
    <submittedName>
        <fullName evidence="3">Regulatory LuxR family protein</fullName>
    </submittedName>
</protein>
<dbReference type="EMBL" id="QGHB01000003">
    <property type="protein sequence ID" value="PWK88151.1"/>
    <property type="molecule type" value="Genomic_DNA"/>
</dbReference>
<dbReference type="PROSITE" id="PS50043">
    <property type="entry name" value="HTH_LUXR_2"/>
    <property type="match status" value="1"/>
</dbReference>
<proteinExistence type="predicted"/>
<dbReference type="InterPro" id="IPR000792">
    <property type="entry name" value="Tscrpt_reg_LuxR_C"/>
</dbReference>
<dbReference type="GO" id="GO:0003677">
    <property type="term" value="F:DNA binding"/>
    <property type="evidence" value="ECO:0007669"/>
    <property type="project" value="UniProtKB-KW"/>
</dbReference>
<dbReference type="SMART" id="SM00421">
    <property type="entry name" value="HTH_LUXR"/>
    <property type="match status" value="1"/>
</dbReference>
<dbReference type="Gene3D" id="1.10.10.10">
    <property type="entry name" value="Winged helix-like DNA-binding domain superfamily/Winged helix DNA-binding domain"/>
    <property type="match status" value="1"/>
</dbReference>
<evidence type="ECO:0000313" key="4">
    <source>
        <dbReference type="Proteomes" id="UP000246005"/>
    </source>
</evidence>
<accession>A0A316I3V2</accession>
<evidence type="ECO:0000259" key="2">
    <source>
        <dbReference type="PROSITE" id="PS50043"/>
    </source>
</evidence>
<reference evidence="3 4" key="1">
    <citation type="submission" date="2018-05" db="EMBL/GenBank/DDBJ databases">
        <title>Genomic Encyclopedia of Type Strains, Phase IV (KMG-IV): sequencing the most valuable type-strain genomes for metagenomic binning, comparative biology and taxonomic classification.</title>
        <authorList>
            <person name="Goeker M."/>
        </authorList>
    </citation>
    <scope>NUCLEOTIDE SEQUENCE [LARGE SCALE GENOMIC DNA]</scope>
    <source>
        <strain evidence="3 4">DSM 45480</strain>
    </source>
</reference>
<dbReference type="SUPFAM" id="SSF46894">
    <property type="entry name" value="C-terminal effector domain of the bipartite response regulators"/>
    <property type="match status" value="1"/>
</dbReference>
<dbReference type="Proteomes" id="UP000246005">
    <property type="component" value="Unassembled WGS sequence"/>
</dbReference>
<sequence length="76" mass="8175">MGDPGDEAEEIALGPLSWHEERLLRVAAMVAEGLTNKQIADGLHVSLRTVEADVRDLKTVLGVRSRAQIAAWAAQA</sequence>
<comment type="caution">
    <text evidence="3">The sequence shown here is derived from an EMBL/GenBank/DDBJ whole genome shotgun (WGS) entry which is preliminary data.</text>
</comment>
<gene>
    <name evidence="3" type="ORF">C8D88_103347</name>
</gene>
<organism evidence="3 4">
    <name type="scientific">Lentzea atacamensis</name>
    <dbReference type="NCBI Taxonomy" id="531938"/>
    <lineage>
        <taxon>Bacteria</taxon>
        <taxon>Bacillati</taxon>
        <taxon>Actinomycetota</taxon>
        <taxon>Actinomycetes</taxon>
        <taxon>Pseudonocardiales</taxon>
        <taxon>Pseudonocardiaceae</taxon>
        <taxon>Lentzea</taxon>
    </lineage>
</organism>
<dbReference type="InterPro" id="IPR039420">
    <property type="entry name" value="WalR-like"/>
</dbReference>
<dbReference type="InterPro" id="IPR036388">
    <property type="entry name" value="WH-like_DNA-bd_sf"/>
</dbReference>
<evidence type="ECO:0000313" key="3">
    <source>
        <dbReference type="EMBL" id="PWK88151.1"/>
    </source>
</evidence>
<dbReference type="RefSeq" id="WP_109636071.1">
    <property type="nucleotide sequence ID" value="NZ_QGHB01000003.1"/>
</dbReference>
<evidence type="ECO:0000256" key="1">
    <source>
        <dbReference type="ARBA" id="ARBA00023125"/>
    </source>
</evidence>
<dbReference type="GO" id="GO:0006355">
    <property type="term" value="P:regulation of DNA-templated transcription"/>
    <property type="evidence" value="ECO:0007669"/>
    <property type="project" value="InterPro"/>
</dbReference>
<dbReference type="InterPro" id="IPR016032">
    <property type="entry name" value="Sig_transdc_resp-reg_C-effctor"/>
</dbReference>
<dbReference type="PANTHER" id="PTHR43214">
    <property type="entry name" value="TWO-COMPONENT RESPONSE REGULATOR"/>
    <property type="match status" value="1"/>
</dbReference>
<dbReference type="PANTHER" id="PTHR43214:SF43">
    <property type="entry name" value="TWO-COMPONENT RESPONSE REGULATOR"/>
    <property type="match status" value="1"/>
</dbReference>
<dbReference type="AlphaFoldDB" id="A0A316I3V2"/>
<dbReference type="Pfam" id="PF00196">
    <property type="entry name" value="GerE"/>
    <property type="match status" value="1"/>
</dbReference>
<keyword evidence="1" id="KW-0238">DNA-binding</keyword>
<feature type="domain" description="HTH luxR-type" evidence="2">
    <location>
        <begin position="9"/>
        <end position="76"/>
    </location>
</feature>